<dbReference type="PANTHER" id="PTHR45650:SF14">
    <property type="entry name" value="GDSL ESTERASE_LIPASE 7-LIKE"/>
    <property type="match status" value="1"/>
</dbReference>
<dbReference type="InterPro" id="IPR001087">
    <property type="entry name" value="GDSL"/>
</dbReference>
<accession>A0A8X8D5Q3</accession>
<evidence type="ECO:0008006" key="5">
    <source>
        <dbReference type="Google" id="ProtNLM"/>
    </source>
</evidence>
<dbReference type="AlphaFoldDB" id="A0A8X8D5Q3"/>
<dbReference type="InterPro" id="IPR051238">
    <property type="entry name" value="GDSL_esterase/lipase"/>
</dbReference>
<dbReference type="InterPro" id="IPR035669">
    <property type="entry name" value="SGNH_plant_lipase-like"/>
</dbReference>
<dbReference type="OrthoDB" id="1600564at2759"/>
<dbReference type="Proteomes" id="UP000886885">
    <property type="component" value="Chromosome 4A"/>
</dbReference>
<keyword evidence="2" id="KW-1133">Transmembrane helix</keyword>
<gene>
    <name evidence="3" type="ORF">POTOM_015632</name>
</gene>
<dbReference type="GO" id="GO:0016788">
    <property type="term" value="F:hydrolase activity, acting on ester bonds"/>
    <property type="evidence" value="ECO:0007669"/>
    <property type="project" value="InterPro"/>
</dbReference>
<evidence type="ECO:0000256" key="2">
    <source>
        <dbReference type="SAM" id="Phobius"/>
    </source>
</evidence>
<keyword evidence="4" id="KW-1185">Reference proteome</keyword>
<keyword evidence="2" id="KW-0812">Transmembrane</keyword>
<feature type="transmembrane region" description="Helical" evidence="2">
    <location>
        <begin position="60"/>
        <end position="86"/>
    </location>
</feature>
<comment type="caution">
    <text evidence="3">The sequence shown here is derived from an EMBL/GenBank/DDBJ whole genome shotgun (WGS) entry which is preliminary data.</text>
</comment>
<dbReference type="EMBL" id="JAAWWB010000007">
    <property type="protein sequence ID" value="KAG6779259.1"/>
    <property type="molecule type" value="Genomic_DNA"/>
</dbReference>
<name>A0A8X8D5Q3_POPTO</name>
<sequence>MFNPVHIIPSGQSLYKRKRLEGFSEHLVADTLNYPVFTDLSPVEFCHTNMENIKVMGFTLFVFSVGLLHFISLACGAPLAPALFVFGDSLFDSGNNNLLPTVSKANFKPYGVDFVRGDTGRFSNGRLVPDFIAEFLGLPYPPPSISIRISTPVTGLNYASASCGILPETGQFLGKCLSLDDQIDLFQHTVKSSLPKHFKGRPKEQSEHLSKSIFVVCIGSNDYMSNYLKLNAYDTSKLYSPQAFAQHLLDKLSAQFRRLHSLGARKVVMYEIGPIGCIPSMTRKKKHSGKCVEESNQLVAYFNDDLLGMLQNLTSTLPNSIFVRGHAHWLGYDAIINPSKYGRVLFSYFHGWLTGSVIFSAKKRSVVYTGLLDTSNPCCKTWANGTSACIPELKPCPNPNQHYFFDGYHLTETVYSVLAGACINDRSVCSPTLRELVQM</sequence>
<organism evidence="3 4">
    <name type="scientific">Populus tomentosa</name>
    <name type="common">Chinese white poplar</name>
    <dbReference type="NCBI Taxonomy" id="118781"/>
    <lineage>
        <taxon>Eukaryota</taxon>
        <taxon>Viridiplantae</taxon>
        <taxon>Streptophyta</taxon>
        <taxon>Embryophyta</taxon>
        <taxon>Tracheophyta</taxon>
        <taxon>Spermatophyta</taxon>
        <taxon>Magnoliopsida</taxon>
        <taxon>eudicotyledons</taxon>
        <taxon>Gunneridae</taxon>
        <taxon>Pentapetalae</taxon>
        <taxon>rosids</taxon>
        <taxon>fabids</taxon>
        <taxon>Malpighiales</taxon>
        <taxon>Salicaceae</taxon>
        <taxon>Saliceae</taxon>
        <taxon>Populus</taxon>
    </lineage>
</organism>
<keyword evidence="2" id="KW-0472">Membrane</keyword>
<evidence type="ECO:0000256" key="1">
    <source>
        <dbReference type="ARBA" id="ARBA00008668"/>
    </source>
</evidence>
<protein>
    <recommendedName>
        <fullName evidence="5">GDSL esterase/lipase 7-like</fullName>
    </recommendedName>
</protein>
<dbReference type="PANTHER" id="PTHR45650">
    <property type="entry name" value="GDSL-LIKE LIPASE/ACYLHYDROLASE-RELATED"/>
    <property type="match status" value="1"/>
</dbReference>
<dbReference type="CDD" id="cd01837">
    <property type="entry name" value="SGNH_plant_lipase_like"/>
    <property type="match status" value="1"/>
</dbReference>
<evidence type="ECO:0000313" key="4">
    <source>
        <dbReference type="Proteomes" id="UP000886885"/>
    </source>
</evidence>
<comment type="similarity">
    <text evidence="1">Belongs to the 'GDSL' lipolytic enzyme family.</text>
</comment>
<evidence type="ECO:0000313" key="3">
    <source>
        <dbReference type="EMBL" id="KAG6779259.1"/>
    </source>
</evidence>
<dbReference type="Pfam" id="PF00657">
    <property type="entry name" value="Lipase_GDSL"/>
    <property type="match status" value="1"/>
</dbReference>
<proteinExistence type="inferred from homology"/>
<reference evidence="3" key="1">
    <citation type="journal article" date="2020" name="bioRxiv">
        <title>Hybrid origin of Populus tomentosa Carr. identified through genome sequencing and phylogenomic analysis.</title>
        <authorList>
            <person name="An X."/>
            <person name="Gao K."/>
            <person name="Chen Z."/>
            <person name="Li J."/>
            <person name="Yang X."/>
            <person name="Yang X."/>
            <person name="Zhou J."/>
            <person name="Guo T."/>
            <person name="Zhao T."/>
            <person name="Huang S."/>
            <person name="Miao D."/>
            <person name="Khan W.U."/>
            <person name="Rao P."/>
            <person name="Ye M."/>
            <person name="Lei B."/>
            <person name="Liao W."/>
            <person name="Wang J."/>
            <person name="Ji L."/>
            <person name="Li Y."/>
            <person name="Guo B."/>
            <person name="Mustafa N.S."/>
            <person name="Li S."/>
            <person name="Yun Q."/>
            <person name="Keller S.R."/>
            <person name="Mao J."/>
            <person name="Zhang R."/>
            <person name="Strauss S.H."/>
        </authorList>
    </citation>
    <scope>NUCLEOTIDE SEQUENCE</scope>
    <source>
        <strain evidence="3">GM15</strain>
        <tissue evidence="3">Leaf</tissue>
    </source>
</reference>